<sequence>MNNKDLTSYLCKLTGYTLSTILYVRNFFNENSYSPLDFGPIRLRILKDGSNEAVKNLINYMKNCFRPLKYCYLKTLVMEIHDSFNVIESYDLTYDYSIQLNEDPQQFLRKNDIDLMLNLIETLEQMKSIPKNRHYNVVFKLYYNDIVPIDYEPPGFVPYKSNSSNCSRNLNIYNHVTTHEQSFSIQIKSNEENLKSSDDHENDSFRYELYCMCKQFQQTFALIECLPPMDTLDEYELFINEHFDNKTTIEQNDVRIRNYSKEIFDELCERYEPPTASNRWEKPLFRIEFKSEQLPLKEIHEALFQHSKLKPNRSTQSTPMTTDNFIMELDNQTQLTVKQIQTALQLNQLHGIRITGTDVMVNLNRKIPIAELNKFRRQFINYAKLNPFNDKDRIVTAFVQFINNSSNF</sequence>
<evidence type="ECO:0000256" key="4">
    <source>
        <dbReference type="ARBA" id="ARBA00026170"/>
    </source>
</evidence>
<accession>A0A922I4R4</accession>
<keyword evidence="7" id="KW-1185">Reference proteome</keyword>
<reference evidence="6" key="2">
    <citation type="journal article" date="2022" name="Res Sq">
        <title>Comparative Genomics Reveals Insights into the Divergent Evolution of Astigmatic Mites and Household Pest Adaptations.</title>
        <authorList>
            <person name="Xiong Q."/>
            <person name="Wan A.T.-Y."/>
            <person name="Liu X.-Y."/>
            <person name="Fung C.S.-H."/>
            <person name="Xiao X."/>
            <person name="Malainual N."/>
            <person name="Hou J."/>
            <person name="Wang L."/>
            <person name="Wang M."/>
            <person name="Yang K."/>
            <person name="Cui Y."/>
            <person name="Leung E."/>
            <person name="Nong W."/>
            <person name="Shin S.-K."/>
            <person name="Au S."/>
            <person name="Jeong K.Y."/>
            <person name="Chew F.T."/>
            <person name="Hui J."/>
            <person name="Leung T.F."/>
            <person name="Tungtrongchitr A."/>
            <person name="Zhong N."/>
            <person name="Liu Z."/>
            <person name="Tsui S."/>
        </authorList>
    </citation>
    <scope>NUCLEOTIDE SEQUENCE</scope>
    <source>
        <strain evidence="6">Derf</strain>
        <tissue evidence="6">Whole organism</tissue>
    </source>
</reference>
<dbReference type="InterPro" id="IPR036570">
    <property type="entry name" value="HORMA_dom_sf"/>
</dbReference>
<evidence type="ECO:0000313" key="7">
    <source>
        <dbReference type="Proteomes" id="UP000790347"/>
    </source>
</evidence>
<organism evidence="6 7">
    <name type="scientific">Dermatophagoides farinae</name>
    <name type="common">American house dust mite</name>
    <dbReference type="NCBI Taxonomy" id="6954"/>
    <lineage>
        <taxon>Eukaryota</taxon>
        <taxon>Metazoa</taxon>
        <taxon>Ecdysozoa</taxon>
        <taxon>Arthropoda</taxon>
        <taxon>Chelicerata</taxon>
        <taxon>Arachnida</taxon>
        <taxon>Acari</taxon>
        <taxon>Acariformes</taxon>
        <taxon>Sarcoptiformes</taxon>
        <taxon>Astigmata</taxon>
        <taxon>Psoroptidia</taxon>
        <taxon>Analgoidea</taxon>
        <taxon>Pyroglyphidae</taxon>
        <taxon>Dermatophagoidinae</taxon>
        <taxon>Dermatophagoides</taxon>
    </lineage>
</organism>
<protein>
    <recommendedName>
        <fullName evidence="4">Protein KTI12 homolog</fullName>
    </recommendedName>
</protein>
<keyword evidence="1" id="KW-0547">Nucleotide-binding</keyword>
<dbReference type="InterPro" id="IPR027417">
    <property type="entry name" value="P-loop_NTPase"/>
</dbReference>
<dbReference type="Pfam" id="PF02301">
    <property type="entry name" value="HORMA"/>
    <property type="match status" value="1"/>
</dbReference>
<name>A0A922I4R4_DERFA</name>
<feature type="non-terminal residue" evidence="6">
    <location>
        <position position="1"/>
    </location>
</feature>
<dbReference type="Gene3D" id="3.30.900.10">
    <property type="entry name" value="HORMA domain"/>
    <property type="match status" value="1"/>
</dbReference>
<dbReference type="SUPFAM" id="SSF56019">
    <property type="entry name" value="The spindle assembly checkpoint protein mad2"/>
    <property type="match status" value="1"/>
</dbReference>
<comment type="caution">
    <text evidence="6">The sequence shown here is derived from an EMBL/GenBank/DDBJ whole genome shotgun (WGS) entry which is preliminary data.</text>
</comment>
<evidence type="ECO:0000256" key="1">
    <source>
        <dbReference type="ARBA" id="ARBA00022741"/>
    </source>
</evidence>
<proteinExistence type="inferred from homology"/>
<dbReference type="InterPro" id="IPR013641">
    <property type="entry name" value="KTI12/PSTK"/>
</dbReference>
<dbReference type="InterPro" id="IPR003511">
    <property type="entry name" value="HORMA_dom"/>
</dbReference>
<gene>
    <name evidence="6" type="primary">KTI12</name>
    <name evidence="6" type="ORF">DERF_004955</name>
</gene>
<dbReference type="PANTHER" id="PTHR12435">
    <property type="match status" value="1"/>
</dbReference>
<dbReference type="GO" id="GO:0005524">
    <property type="term" value="F:ATP binding"/>
    <property type="evidence" value="ECO:0007669"/>
    <property type="project" value="UniProtKB-KW"/>
</dbReference>
<feature type="domain" description="HORMA" evidence="5">
    <location>
        <begin position="4"/>
        <end position="187"/>
    </location>
</feature>
<evidence type="ECO:0000256" key="3">
    <source>
        <dbReference type="ARBA" id="ARBA00025768"/>
    </source>
</evidence>
<evidence type="ECO:0000313" key="6">
    <source>
        <dbReference type="EMBL" id="KAH9521285.1"/>
    </source>
</evidence>
<dbReference type="PROSITE" id="PS50815">
    <property type="entry name" value="HORMA"/>
    <property type="match status" value="1"/>
</dbReference>
<dbReference type="Proteomes" id="UP000790347">
    <property type="component" value="Unassembled WGS sequence"/>
</dbReference>
<dbReference type="EMBL" id="ASGP02000002">
    <property type="protein sequence ID" value="KAH9521285.1"/>
    <property type="molecule type" value="Genomic_DNA"/>
</dbReference>
<comment type="similarity">
    <text evidence="3">Belongs to the KTI12 family.</text>
</comment>
<dbReference type="Gene3D" id="3.40.50.300">
    <property type="entry name" value="P-loop containing nucleotide triphosphate hydrolases"/>
    <property type="match status" value="1"/>
</dbReference>
<dbReference type="Pfam" id="PF08433">
    <property type="entry name" value="KTI12"/>
    <property type="match status" value="1"/>
</dbReference>
<evidence type="ECO:0000259" key="5">
    <source>
        <dbReference type="PROSITE" id="PS50815"/>
    </source>
</evidence>
<reference evidence="6" key="1">
    <citation type="submission" date="2013-05" db="EMBL/GenBank/DDBJ databases">
        <authorList>
            <person name="Yim A.K.Y."/>
            <person name="Chan T.F."/>
            <person name="Ji K.M."/>
            <person name="Liu X.Y."/>
            <person name="Zhou J.W."/>
            <person name="Li R.Q."/>
            <person name="Yang K.Y."/>
            <person name="Li J."/>
            <person name="Li M."/>
            <person name="Law P.T.W."/>
            <person name="Wu Y.L."/>
            <person name="Cai Z.L."/>
            <person name="Qin H."/>
            <person name="Bao Y."/>
            <person name="Leung R.K.K."/>
            <person name="Ng P.K.S."/>
            <person name="Zou J."/>
            <person name="Zhong X.J."/>
            <person name="Ran P.X."/>
            <person name="Zhong N.S."/>
            <person name="Liu Z.G."/>
            <person name="Tsui S.K.W."/>
        </authorList>
    </citation>
    <scope>NUCLEOTIDE SEQUENCE</scope>
    <source>
        <strain evidence="6">Derf</strain>
        <tissue evidence="6">Whole organism</tissue>
    </source>
</reference>
<dbReference type="AlphaFoldDB" id="A0A922I4R4"/>
<evidence type="ECO:0000256" key="2">
    <source>
        <dbReference type="ARBA" id="ARBA00022840"/>
    </source>
</evidence>
<keyword evidence="2" id="KW-0067">ATP-binding</keyword>